<evidence type="ECO:0000256" key="2">
    <source>
        <dbReference type="ARBA" id="ARBA00022679"/>
    </source>
</evidence>
<sequence>MERPLRILAVTRKPDAASYEQRVQRCIPPLTRRGHEITETAIPRGLLAEPRLYRRFRNYDVVWWQRHLAMPHLLPIIRHAARRLVFDYDDPLTFSAKGGGRPSWSRRVRFAGMMRTCDAVTTASDYLAASARPYCSSVHVIPMPVDVPDDPPPLHQRSEKPTLLWLGSRATQPYLDLIRPALESLAGHALLRLVAHEPMAFGELEVDFRPWSFEQQETALRECHVGLCPMPDTPWTRGKCPYKVLQYMAFGMPWVGSAVGENLNVAGVTQPGRGPRGWCAHDNTDWKQAVTELISDPEQAETIGRDARAYIASRYRRDSLIDTLEDVLRGDTNTPASNKVTPAS</sequence>
<dbReference type="PANTHER" id="PTHR12526:SF510">
    <property type="entry name" value="D-INOSITOL 3-PHOSPHATE GLYCOSYLTRANSFERASE"/>
    <property type="match status" value="1"/>
</dbReference>
<dbReference type="EMBL" id="CP036280">
    <property type="protein sequence ID" value="QDU70190.1"/>
    <property type="molecule type" value="Genomic_DNA"/>
</dbReference>
<evidence type="ECO:0000313" key="3">
    <source>
        <dbReference type="EMBL" id="QDU70190.1"/>
    </source>
</evidence>
<dbReference type="Proteomes" id="UP000320386">
    <property type="component" value="Chromosome"/>
</dbReference>
<keyword evidence="4" id="KW-1185">Reference proteome</keyword>
<keyword evidence="2" id="KW-0808">Transferase</keyword>
<dbReference type="KEGG" id="mcad:Pan265_00120"/>
<dbReference type="AlphaFoldDB" id="A0A518BT93"/>
<reference evidence="3 4" key="1">
    <citation type="submission" date="2019-02" db="EMBL/GenBank/DDBJ databases">
        <title>Deep-cultivation of Planctomycetes and their phenomic and genomic characterization uncovers novel biology.</title>
        <authorList>
            <person name="Wiegand S."/>
            <person name="Jogler M."/>
            <person name="Boedeker C."/>
            <person name="Pinto D."/>
            <person name="Vollmers J."/>
            <person name="Rivas-Marin E."/>
            <person name="Kohn T."/>
            <person name="Peeters S.H."/>
            <person name="Heuer A."/>
            <person name="Rast P."/>
            <person name="Oberbeckmann S."/>
            <person name="Bunk B."/>
            <person name="Jeske O."/>
            <person name="Meyerdierks A."/>
            <person name="Storesund J.E."/>
            <person name="Kallscheuer N."/>
            <person name="Luecker S."/>
            <person name="Lage O.M."/>
            <person name="Pohl T."/>
            <person name="Merkel B.J."/>
            <person name="Hornburger P."/>
            <person name="Mueller R.-W."/>
            <person name="Bruemmer F."/>
            <person name="Labrenz M."/>
            <person name="Spormann A.M."/>
            <person name="Op den Camp H."/>
            <person name="Overmann J."/>
            <person name="Amann R."/>
            <person name="Jetten M.S.M."/>
            <person name="Mascher T."/>
            <person name="Medema M.H."/>
            <person name="Devos D.P."/>
            <person name="Kaster A.-K."/>
            <person name="Ovreas L."/>
            <person name="Rohde M."/>
            <person name="Galperin M.Y."/>
            <person name="Jogler C."/>
        </authorList>
    </citation>
    <scope>NUCLEOTIDE SEQUENCE [LARGE SCALE GENOMIC DNA]</scope>
    <source>
        <strain evidence="3 4">Pan265</strain>
    </source>
</reference>
<evidence type="ECO:0000313" key="4">
    <source>
        <dbReference type="Proteomes" id="UP000320386"/>
    </source>
</evidence>
<dbReference type="PANTHER" id="PTHR12526">
    <property type="entry name" value="GLYCOSYLTRANSFERASE"/>
    <property type="match status" value="1"/>
</dbReference>
<proteinExistence type="predicted"/>
<dbReference type="OrthoDB" id="9815351at2"/>
<dbReference type="GO" id="GO:0016757">
    <property type="term" value="F:glycosyltransferase activity"/>
    <property type="evidence" value="ECO:0007669"/>
    <property type="project" value="UniProtKB-KW"/>
</dbReference>
<accession>A0A518BT93</accession>
<organism evidence="3 4">
    <name type="scientific">Mucisphaera calidilacus</name>
    <dbReference type="NCBI Taxonomy" id="2527982"/>
    <lineage>
        <taxon>Bacteria</taxon>
        <taxon>Pseudomonadati</taxon>
        <taxon>Planctomycetota</taxon>
        <taxon>Phycisphaerae</taxon>
        <taxon>Phycisphaerales</taxon>
        <taxon>Phycisphaeraceae</taxon>
        <taxon>Mucisphaera</taxon>
    </lineage>
</organism>
<name>A0A518BT93_9BACT</name>
<keyword evidence="1" id="KW-0328">Glycosyltransferase</keyword>
<dbReference type="RefSeq" id="WP_145444165.1">
    <property type="nucleotide sequence ID" value="NZ_CP036280.1"/>
</dbReference>
<evidence type="ECO:0000256" key="1">
    <source>
        <dbReference type="ARBA" id="ARBA00022676"/>
    </source>
</evidence>
<gene>
    <name evidence="3" type="ORF">Pan265_00120</name>
</gene>
<protein>
    <submittedName>
        <fullName evidence="3">Uncharacterized protein</fullName>
    </submittedName>
</protein>
<dbReference type="Gene3D" id="3.40.50.2000">
    <property type="entry name" value="Glycogen Phosphorylase B"/>
    <property type="match status" value="1"/>
</dbReference>
<dbReference type="SUPFAM" id="SSF53756">
    <property type="entry name" value="UDP-Glycosyltransferase/glycogen phosphorylase"/>
    <property type="match status" value="1"/>
</dbReference>